<dbReference type="EMBL" id="JASPKZ010003851">
    <property type="protein sequence ID" value="KAJ9591970.1"/>
    <property type="molecule type" value="Genomic_DNA"/>
</dbReference>
<dbReference type="InterPro" id="IPR031831">
    <property type="entry name" value="PKcGMP_CC"/>
</dbReference>
<evidence type="ECO:0000313" key="4">
    <source>
        <dbReference type="Proteomes" id="UP001233999"/>
    </source>
</evidence>
<protein>
    <recommendedName>
        <fullName evidence="2">cGMP-dependent protein kinase N-terminal coiled-coil domain-containing protein</fullName>
    </recommendedName>
</protein>
<evidence type="ECO:0000313" key="3">
    <source>
        <dbReference type="EMBL" id="KAJ9591970.1"/>
    </source>
</evidence>
<reference evidence="3" key="1">
    <citation type="journal article" date="2023" name="IScience">
        <title>Live-bearing cockroach genome reveals convergent evolutionary mechanisms linked to viviparity in insects and beyond.</title>
        <authorList>
            <person name="Fouks B."/>
            <person name="Harrison M.C."/>
            <person name="Mikhailova A.A."/>
            <person name="Marchal E."/>
            <person name="English S."/>
            <person name="Carruthers M."/>
            <person name="Jennings E.C."/>
            <person name="Chiamaka E.L."/>
            <person name="Frigard R.A."/>
            <person name="Pippel M."/>
            <person name="Attardo G.M."/>
            <person name="Benoit J.B."/>
            <person name="Bornberg-Bauer E."/>
            <person name="Tobe S.S."/>
        </authorList>
    </citation>
    <scope>NUCLEOTIDE SEQUENCE</scope>
    <source>
        <strain evidence="3">Stay&amp;Tobe</strain>
    </source>
</reference>
<comment type="caution">
    <text evidence="3">The sequence shown here is derived from an EMBL/GenBank/DDBJ whole genome shotgun (WGS) entry which is preliminary data.</text>
</comment>
<gene>
    <name evidence="3" type="ORF">L9F63_001482</name>
</gene>
<keyword evidence="4" id="KW-1185">Reference proteome</keyword>
<proteinExistence type="predicted"/>
<keyword evidence="1" id="KW-0175">Coiled coil</keyword>
<evidence type="ECO:0000259" key="2">
    <source>
        <dbReference type="Pfam" id="PF16808"/>
    </source>
</evidence>
<sequence length="208" mass="24147">MRVCFETLCFSSQRLAEDEEDTTATLQNGAPAVVMTEAGLLQEKESRIRELEAEIRLRDEEILKLRSHLDKFQSVFPYHIKNNQLRPRKQRAQGISAEPQSIQEISQQAFPTFDKDDRLDEYLKRRGHSTRGPSLKLYIGLMKVNLRALDNKTKMSPLIKHTPAELIVFCHLIIIKLFVHKQSCINALCFEEKIEKLQKMVIFVSHKN</sequence>
<dbReference type="Gene3D" id="1.20.5.490">
    <property type="entry name" value="Single helix bin"/>
    <property type="match status" value="1"/>
</dbReference>
<dbReference type="AlphaFoldDB" id="A0AAD8EIM0"/>
<feature type="non-terminal residue" evidence="3">
    <location>
        <position position="1"/>
    </location>
</feature>
<accession>A0AAD8EIM0</accession>
<dbReference type="CDD" id="cd12085">
    <property type="entry name" value="DD_cGKI-alpha"/>
    <property type="match status" value="1"/>
</dbReference>
<dbReference type="Pfam" id="PF16808">
    <property type="entry name" value="PKcGMP_CC"/>
    <property type="match status" value="1"/>
</dbReference>
<feature type="coiled-coil region" evidence="1">
    <location>
        <begin position="34"/>
        <end position="61"/>
    </location>
</feature>
<name>A0AAD8EIM0_DIPPU</name>
<feature type="domain" description="cGMP-dependent protein kinase N-terminal coiled-coil" evidence="2">
    <location>
        <begin position="41"/>
        <end position="73"/>
    </location>
</feature>
<dbReference type="Proteomes" id="UP001233999">
    <property type="component" value="Unassembled WGS sequence"/>
</dbReference>
<reference evidence="3" key="2">
    <citation type="submission" date="2023-05" db="EMBL/GenBank/DDBJ databases">
        <authorList>
            <person name="Fouks B."/>
        </authorList>
    </citation>
    <scope>NUCLEOTIDE SEQUENCE</scope>
    <source>
        <strain evidence="3">Stay&amp;Tobe</strain>
        <tissue evidence="3">Testes</tissue>
    </source>
</reference>
<evidence type="ECO:0000256" key="1">
    <source>
        <dbReference type="SAM" id="Coils"/>
    </source>
</evidence>
<organism evidence="3 4">
    <name type="scientific">Diploptera punctata</name>
    <name type="common">Pacific beetle cockroach</name>
    <dbReference type="NCBI Taxonomy" id="6984"/>
    <lineage>
        <taxon>Eukaryota</taxon>
        <taxon>Metazoa</taxon>
        <taxon>Ecdysozoa</taxon>
        <taxon>Arthropoda</taxon>
        <taxon>Hexapoda</taxon>
        <taxon>Insecta</taxon>
        <taxon>Pterygota</taxon>
        <taxon>Neoptera</taxon>
        <taxon>Polyneoptera</taxon>
        <taxon>Dictyoptera</taxon>
        <taxon>Blattodea</taxon>
        <taxon>Blaberoidea</taxon>
        <taxon>Blaberidae</taxon>
        <taxon>Diplopterinae</taxon>
        <taxon>Diploptera</taxon>
    </lineage>
</organism>